<protein>
    <submittedName>
        <fullName evidence="2">Uncharacterized protein</fullName>
    </submittedName>
</protein>
<keyword evidence="1" id="KW-1133">Transmembrane helix</keyword>
<reference evidence="2 3" key="1">
    <citation type="submission" date="2018-11" db="EMBL/GenBank/DDBJ databases">
        <title>Rufibacter latericius sp. nov., isolated from water in Baiyang Lake.</title>
        <authorList>
            <person name="Yang Y."/>
        </authorList>
    </citation>
    <scope>NUCLEOTIDE SEQUENCE [LARGE SCALE GENOMIC DNA]</scope>
    <source>
        <strain evidence="2 3">MCC P1</strain>
    </source>
</reference>
<evidence type="ECO:0000313" key="3">
    <source>
        <dbReference type="Proteomes" id="UP000271010"/>
    </source>
</evidence>
<proteinExistence type="predicted"/>
<evidence type="ECO:0000256" key="1">
    <source>
        <dbReference type="SAM" id="Phobius"/>
    </source>
</evidence>
<keyword evidence="1" id="KW-0812">Transmembrane</keyword>
<comment type="caution">
    <text evidence="2">The sequence shown here is derived from an EMBL/GenBank/DDBJ whole genome shotgun (WGS) entry which is preliminary data.</text>
</comment>
<dbReference type="Proteomes" id="UP000271010">
    <property type="component" value="Unassembled WGS sequence"/>
</dbReference>
<keyword evidence="3" id="KW-1185">Reference proteome</keyword>
<accession>A0A3M9MNL3</accession>
<gene>
    <name evidence="2" type="ORF">EFA69_13065</name>
</gene>
<dbReference type="EMBL" id="RJJE01000017">
    <property type="protein sequence ID" value="RNI27101.1"/>
    <property type="molecule type" value="Genomic_DNA"/>
</dbReference>
<name>A0A3M9MNL3_9BACT</name>
<dbReference type="AlphaFoldDB" id="A0A3M9MNL3"/>
<evidence type="ECO:0000313" key="2">
    <source>
        <dbReference type="EMBL" id="RNI27101.1"/>
    </source>
</evidence>
<keyword evidence="1" id="KW-0472">Membrane</keyword>
<organism evidence="2 3">
    <name type="scientific">Rufibacter immobilis</name>
    <dbReference type="NCBI Taxonomy" id="1348778"/>
    <lineage>
        <taxon>Bacteria</taxon>
        <taxon>Pseudomonadati</taxon>
        <taxon>Bacteroidota</taxon>
        <taxon>Cytophagia</taxon>
        <taxon>Cytophagales</taxon>
        <taxon>Hymenobacteraceae</taxon>
        <taxon>Rufibacter</taxon>
    </lineage>
</organism>
<feature type="transmembrane region" description="Helical" evidence="1">
    <location>
        <begin position="71"/>
        <end position="90"/>
    </location>
</feature>
<feature type="transmembrane region" description="Helical" evidence="1">
    <location>
        <begin position="6"/>
        <end position="24"/>
    </location>
</feature>
<feature type="transmembrane region" description="Helical" evidence="1">
    <location>
        <begin position="45"/>
        <end position="65"/>
    </location>
</feature>
<sequence length="106" mass="12905">MTYNYYLFLILVLLFFPLVLFFHRRVHSFQKCLRRVEPVQRRQTVGLRHFWFSILTSLWAVFLRWGRSYVVFYQNIRYSVLLLLMFPAMLPQKAAVRANKPAIEFV</sequence>